<dbReference type="PRINTS" id="PR01874">
    <property type="entry name" value="DNAREPAIRADA"/>
</dbReference>
<dbReference type="FunFam" id="3.40.50.300:FF:000050">
    <property type="entry name" value="DNA repair protein RadA"/>
    <property type="match status" value="1"/>
</dbReference>
<dbReference type="EMBL" id="JACHIN010000014">
    <property type="protein sequence ID" value="MBB5082807.1"/>
    <property type="molecule type" value="Genomic_DNA"/>
</dbReference>
<dbReference type="InterPro" id="IPR014721">
    <property type="entry name" value="Ribsml_uS5_D2-typ_fold_subgr"/>
</dbReference>
<keyword evidence="8 11" id="KW-0346">Stress response</keyword>
<evidence type="ECO:0000256" key="1">
    <source>
        <dbReference type="ARBA" id="ARBA00022723"/>
    </source>
</evidence>
<keyword evidence="3 11" id="KW-0227">DNA damage</keyword>
<dbReference type="SUPFAM" id="SSF54211">
    <property type="entry name" value="Ribosomal protein S5 domain 2-like"/>
    <property type="match status" value="1"/>
</dbReference>
<dbReference type="AlphaFoldDB" id="A0A7W8AB05"/>
<comment type="function">
    <text evidence="11">Plays a role in repairing double-strand DNA breaks, probably involving stabilizing or processing branched DNA or blocked replication forks.</text>
</comment>
<dbReference type="Proteomes" id="UP000568380">
    <property type="component" value="Unassembled WGS sequence"/>
</dbReference>
<evidence type="ECO:0000256" key="4">
    <source>
        <dbReference type="ARBA" id="ARBA00022771"/>
    </source>
</evidence>
<evidence type="ECO:0000256" key="8">
    <source>
        <dbReference type="ARBA" id="ARBA00023016"/>
    </source>
</evidence>
<organism evidence="15 16">
    <name type="scientific">Nonomuraea endophytica</name>
    <dbReference type="NCBI Taxonomy" id="714136"/>
    <lineage>
        <taxon>Bacteria</taxon>
        <taxon>Bacillati</taxon>
        <taxon>Actinomycetota</taxon>
        <taxon>Actinomycetes</taxon>
        <taxon>Streptosporangiales</taxon>
        <taxon>Streptosporangiaceae</taxon>
        <taxon>Nonomuraea</taxon>
    </lineage>
</organism>
<dbReference type="Gene3D" id="3.30.230.10">
    <property type="match status" value="1"/>
</dbReference>
<dbReference type="SMART" id="SM00382">
    <property type="entry name" value="AAA"/>
    <property type="match status" value="1"/>
</dbReference>
<comment type="caution">
    <text evidence="15">The sequence shown here is derived from an EMBL/GenBank/DDBJ whole genome shotgun (WGS) entry which is preliminary data.</text>
</comment>
<comment type="domain">
    <text evidence="11">The middle region has homology to RecA with ATPase motifs including the RadA KNRFG motif, while the C-terminus is homologous to Lon protease.</text>
</comment>
<dbReference type="InterPro" id="IPR020588">
    <property type="entry name" value="RecA_ATP-bd"/>
</dbReference>
<evidence type="ECO:0000259" key="14">
    <source>
        <dbReference type="PROSITE" id="PS50162"/>
    </source>
</evidence>
<dbReference type="GO" id="GO:0003684">
    <property type="term" value="F:damaged DNA binding"/>
    <property type="evidence" value="ECO:0007669"/>
    <property type="project" value="InterPro"/>
</dbReference>
<name>A0A7W8AB05_9ACTN</name>
<feature type="domain" description="RecA family profile 1" evidence="14">
    <location>
        <begin position="63"/>
        <end position="211"/>
    </location>
</feature>
<evidence type="ECO:0000256" key="5">
    <source>
        <dbReference type="ARBA" id="ARBA00022801"/>
    </source>
</evidence>
<feature type="binding site" evidence="11">
    <location>
        <begin position="92"/>
        <end position="99"/>
    </location>
    <ligand>
        <name>ATP</name>
        <dbReference type="ChEBI" id="CHEBI:30616"/>
    </ligand>
</feature>
<dbReference type="Pfam" id="PF18073">
    <property type="entry name" value="Zn_ribbon_LapB"/>
    <property type="match status" value="1"/>
</dbReference>
<dbReference type="GO" id="GO:0140664">
    <property type="term" value="F:ATP-dependent DNA damage sensor activity"/>
    <property type="evidence" value="ECO:0007669"/>
    <property type="project" value="InterPro"/>
</dbReference>
<keyword evidence="2 11" id="KW-0547">Nucleotide-binding</keyword>
<accession>A0A7W8AB05</accession>
<keyword evidence="9 11" id="KW-0238">DNA-binding</keyword>
<dbReference type="InterPro" id="IPR041166">
    <property type="entry name" value="Rubredoxin_2"/>
</dbReference>
<keyword evidence="16" id="KW-1185">Reference proteome</keyword>
<keyword evidence="4 13" id="KW-0863">Zinc-finger</keyword>
<dbReference type="PROSITE" id="PS50162">
    <property type="entry name" value="RECA_2"/>
    <property type="match status" value="1"/>
</dbReference>
<comment type="function">
    <text evidence="13">DNA-dependent ATPase involved in processing of recombination intermediates, plays a role in repairing DNA breaks. Stimulates the branch migration of RecA-mediated strand transfer reactions, allowing the 3' invading strand to extend heteroduplex DNA faster. Binds ssDNA in the presence of ADP but not other nucleotides, has ATPase activity that is stimulated by ssDNA and various branched DNA structures, but inhibited by SSB. Does not have RecA's homology-searching function.</text>
</comment>
<dbReference type="PANTHER" id="PTHR32472">
    <property type="entry name" value="DNA REPAIR PROTEIN RADA"/>
    <property type="match status" value="1"/>
</dbReference>
<evidence type="ECO:0000313" key="15">
    <source>
        <dbReference type="EMBL" id="MBB5082807.1"/>
    </source>
</evidence>
<dbReference type="InterPro" id="IPR004504">
    <property type="entry name" value="DNA_repair_RadA"/>
</dbReference>
<feature type="short sequence motif" description="RadA KNRFG motif" evidence="11">
    <location>
        <begin position="248"/>
        <end position="252"/>
    </location>
</feature>
<dbReference type="CDD" id="cd01121">
    <property type="entry name" value="RadA_SMS_N"/>
    <property type="match status" value="1"/>
</dbReference>
<dbReference type="InterPro" id="IPR020568">
    <property type="entry name" value="Ribosomal_Su5_D2-typ_SF"/>
</dbReference>
<evidence type="ECO:0000313" key="16">
    <source>
        <dbReference type="Proteomes" id="UP000568380"/>
    </source>
</evidence>
<dbReference type="InterPro" id="IPR003593">
    <property type="entry name" value="AAA+_ATPase"/>
</dbReference>
<dbReference type="GO" id="GO:0016787">
    <property type="term" value="F:hydrolase activity"/>
    <property type="evidence" value="ECO:0007669"/>
    <property type="project" value="UniProtKB-KW"/>
</dbReference>
<dbReference type="RefSeq" id="WP_184971344.1">
    <property type="nucleotide sequence ID" value="NZ_JACHIN010000014.1"/>
</dbReference>
<keyword evidence="7 11" id="KW-0067">ATP-binding</keyword>
<dbReference type="SUPFAM" id="SSF52540">
    <property type="entry name" value="P-loop containing nucleoside triphosphate hydrolases"/>
    <property type="match status" value="1"/>
</dbReference>
<proteinExistence type="inferred from homology"/>
<dbReference type="GO" id="GO:0008270">
    <property type="term" value="F:zinc ion binding"/>
    <property type="evidence" value="ECO:0007669"/>
    <property type="project" value="UniProtKB-KW"/>
</dbReference>
<dbReference type="GO" id="GO:0005829">
    <property type="term" value="C:cytosol"/>
    <property type="evidence" value="ECO:0007669"/>
    <property type="project" value="TreeGrafter"/>
</dbReference>
<evidence type="ECO:0000256" key="12">
    <source>
        <dbReference type="NCBIfam" id="TIGR00416"/>
    </source>
</evidence>
<reference evidence="15 16" key="1">
    <citation type="submission" date="2020-08" db="EMBL/GenBank/DDBJ databases">
        <title>Genomic Encyclopedia of Type Strains, Phase IV (KMG-IV): sequencing the most valuable type-strain genomes for metagenomic binning, comparative biology and taxonomic classification.</title>
        <authorList>
            <person name="Goeker M."/>
        </authorList>
    </citation>
    <scope>NUCLEOTIDE SEQUENCE [LARGE SCALE GENOMIC DNA]</scope>
    <source>
        <strain evidence="15 16">DSM 45385</strain>
    </source>
</reference>
<protein>
    <recommendedName>
        <fullName evidence="11 12">DNA repair protein RadA</fullName>
    </recommendedName>
</protein>
<dbReference type="InterPro" id="IPR027417">
    <property type="entry name" value="P-loop_NTPase"/>
</dbReference>
<sequence>MAKTATGYRCTECGWRTLKWVGRCGECQAWGTVDEEGAKGVHVVRAGATTGPAVPIGEVKAELATARTTGVGELDRVLGGGVVPGAVILLAGEPGIGKSTLLLEAAASIAQRATVLYVTGEESAAQVRMRADRIGALRDNLYLAAETELSALVTHVEKVQPRFLVVDSVQTIGSAQATGVPGGVTQVREVAANLVRLAKERNMATVLVGHVTKDGSIAGPRTLEHLVDVVLNFEGDRHSRLRLVRAVKNRFGPTDEVGCFDLHERGIEGITDPTGLFVSQRSKPVPGTCVTVTVEGTRPLPAEVQALVARTEAQQPRRTTSGLDSYRVQLVLAVLERRLNAKLGGCDVFTATVGGLKIADPAVDLSVMLAVASAAGDKPLPSGLVALGEVGLAGELRPVKDVRRRLTEAARLGFTRALVPAGSLEESGNKRAGQRSLVPVGPVSFAPGFEVVQAENVWDALTHVT</sequence>
<feature type="region of interest" description="Lon-protease-like" evidence="11">
    <location>
        <begin position="347"/>
        <end position="465"/>
    </location>
</feature>
<dbReference type="NCBIfam" id="TIGR00416">
    <property type="entry name" value="sms"/>
    <property type="match status" value="1"/>
</dbReference>
<dbReference type="PANTHER" id="PTHR32472:SF10">
    <property type="entry name" value="DNA REPAIR PROTEIN RADA-LIKE PROTEIN"/>
    <property type="match status" value="1"/>
</dbReference>
<evidence type="ECO:0000256" key="9">
    <source>
        <dbReference type="ARBA" id="ARBA00023125"/>
    </source>
</evidence>
<keyword evidence="6 13" id="KW-0862">Zinc</keyword>
<gene>
    <name evidence="11" type="primary">radA</name>
    <name evidence="15" type="ORF">HNR40_008303</name>
</gene>
<evidence type="ECO:0000256" key="3">
    <source>
        <dbReference type="ARBA" id="ARBA00022763"/>
    </source>
</evidence>
<dbReference type="Pfam" id="PF13481">
    <property type="entry name" value="AAA_25"/>
    <property type="match status" value="1"/>
</dbReference>
<evidence type="ECO:0000256" key="11">
    <source>
        <dbReference type="HAMAP-Rule" id="MF_01498"/>
    </source>
</evidence>
<dbReference type="HAMAP" id="MF_01498">
    <property type="entry name" value="RadA_bact"/>
    <property type="match status" value="1"/>
</dbReference>
<evidence type="ECO:0000256" key="7">
    <source>
        <dbReference type="ARBA" id="ARBA00022840"/>
    </source>
</evidence>
<dbReference type="Gene3D" id="3.40.50.300">
    <property type="entry name" value="P-loop containing nucleotide triphosphate hydrolases"/>
    <property type="match status" value="1"/>
</dbReference>
<evidence type="ECO:0000256" key="10">
    <source>
        <dbReference type="ARBA" id="ARBA00023204"/>
    </source>
</evidence>
<dbReference type="GO" id="GO:0005524">
    <property type="term" value="F:ATP binding"/>
    <property type="evidence" value="ECO:0007669"/>
    <property type="project" value="UniProtKB-UniRule"/>
</dbReference>
<evidence type="ECO:0000256" key="6">
    <source>
        <dbReference type="ARBA" id="ARBA00022833"/>
    </source>
</evidence>
<comment type="similarity">
    <text evidence="11 13">Belongs to the RecA family. RadA subfamily.</text>
</comment>
<dbReference type="GO" id="GO:0000725">
    <property type="term" value="P:recombinational repair"/>
    <property type="evidence" value="ECO:0007669"/>
    <property type="project" value="UniProtKB-UniRule"/>
</dbReference>
<evidence type="ECO:0000256" key="2">
    <source>
        <dbReference type="ARBA" id="ARBA00022741"/>
    </source>
</evidence>
<keyword evidence="10 11" id="KW-0234">DNA repair</keyword>
<keyword evidence="5" id="KW-0378">Hydrolase</keyword>
<evidence type="ECO:0000256" key="13">
    <source>
        <dbReference type="RuleBase" id="RU003555"/>
    </source>
</evidence>
<keyword evidence="1 11" id="KW-0479">Metal-binding</keyword>